<reference evidence="1" key="1">
    <citation type="journal article" date="2014" name="Front. Microbiol.">
        <title>High frequency of phylogenetically diverse reductive dehalogenase-homologous genes in deep subseafloor sedimentary metagenomes.</title>
        <authorList>
            <person name="Kawai M."/>
            <person name="Futagami T."/>
            <person name="Toyoda A."/>
            <person name="Takaki Y."/>
            <person name="Nishi S."/>
            <person name="Hori S."/>
            <person name="Arai W."/>
            <person name="Tsubouchi T."/>
            <person name="Morono Y."/>
            <person name="Uchiyama I."/>
            <person name="Ito T."/>
            <person name="Fujiyama A."/>
            <person name="Inagaki F."/>
            <person name="Takami H."/>
        </authorList>
    </citation>
    <scope>NUCLEOTIDE SEQUENCE</scope>
    <source>
        <strain evidence="1">Expedition CK06-06</strain>
    </source>
</reference>
<proteinExistence type="predicted"/>
<accession>X0YFD1</accession>
<name>X0YFD1_9ZZZZ</name>
<evidence type="ECO:0008006" key="2">
    <source>
        <dbReference type="Google" id="ProtNLM"/>
    </source>
</evidence>
<sequence>MGGVINYNQPLKIFLLAAGKFITNEFDIIDRNIKKDIKDEGFTREIPDRTNYGYVIEYKFKKFCHVFFEGLGIKGEIEAKTPDIEFSNRGVDIKSSKEPRISHGAKIKGVFDILYGLNYDLLFFNYKVDNQKLSFSKVIYMPKIFTADKKTLDELQGIIEYIKGDEENAEKWATISIEMLQTEFQDVNKNLDTVLDKLSNKLYFNEIDDFKIDLIKNIAKENLPEKGYLDLRGGHWGVHYDDSIFTETGGEGIISDKEAAENVIIIYKKKGKKSDE</sequence>
<evidence type="ECO:0000313" key="1">
    <source>
        <dbReference type="EMBL" id="GAG54684.1"/>
    </source>
</evidence>
<protein>
    <recommendedName>
        <fullName evidence="2">Restriction endonuclease</fullName>
    </recommendedName>
</protein>
<dbReference type="AlphaFoldDB" id="X0YFD1"/>
<gene>
    <name evidence="1" type="ORF">S01H4_13312</name>
</gene>
<organism evidence="1">
    <name type="scientific">marine sediment metagenome</name>
    <dbReference type="NCBI Taxonomy" id="412755"/>
    <lineage>
        <taxon>unclassified sequences</taxon>
        <taxon>metagenomes</taxon>
        <taxon>ecological metagenomes</taxon>
    </lineage>
</organism>
<comment type="caution">
    <text evidence="1">The sequence shown here is derived from an EMBL/GenBank/DDBJ whole genome shotgun (WGS) entry which is preliminary data.</text>
</comment>
<dbReference type="EMBL" id="BART01005871">
    <property type="protein sequence ID" value="GAG54684.1"/>
    <property type="molecule type" value="Genomic_DNA"/>
</dbReference>